<dbReference type="AlphaFoldDB" id="A0A3S0ZQZ6"/>
<reference evidence="1 2" key="1">
    <citation type="submission" date="2019-01" db="EMBL/GenBank/DDBJ databases">
        <title>A draft genome assembly of the solar-powered sea slug Elysia chlorotica.</title>
        <authorList>
            <person name="Cai H."/>
            <person name="Li Q."/>
            <person name="Fang X."/>
            <person name="Li J."/>
            <person name="Curtis N.E."/>
            <person name="Altenburger A."/>
            <person name="Shibata T."/>
            <person name="Feng M."/>
            <person name="Maeda T."/>
            <person name="Schwartz J.A."/>
            <person name="Shigenobu S."/>
            <person name="Lundholm N."/>
            <person name="Nishiyama T."/>
            <person name="Yang H."/>
            <person name="Hasebe M."/>
            <person name="Li S."/>
            <person name="Pierce S.K."/>
            <person name="Wang J."/>
        </authorList>
    </citation>
    <scope>NUCLEOTIDE SEQUENCE [LARGE SCALE GENOMIC DNA]</scope>
    <source>
        <strain evidence="1">EC2010</strain>
        <tissue evidence="1">Whole organism of an adult</tissue>
    </source>
</reference>
<accession>A0A3S0ZQZ6</accession>
<dbReference type="EMBL" id="RQTK01000230">
    <property type="protein sequence ID" value="RUS83788.1"/>
    <property type="molecule type" value="Genomic_DNA"/>
</dbReference>
<keyword evidence="2" id="KW-1185">Reference proteome</keyword>
<gene>
    <name evidence="1" type="ORF">EGW08_008446</name>
</gene>
<proteinExistence type="predicted"/>
<feature type="non-terminal residue" evidence="1">
    <location>
        <position position="1"/>
    </location>
</feature>
<feature type="non-terminal residue" evidence="1">
    <location>
        <position position="120"/>
    </location>
</feature>
<evidence type="ECO:0000313" key="2">
    <source>
        <dbReference type="Proteomes" id="UP000271974"/>
    </source>
</evidence>
<organism evidence="1 2">
    <name type="scientific">Elysia chlorotica</name>
    <name type="common">Eastern emerald elysia</name>
    <name type="synonym">Sea slug</name>
    <dbReference type="NCBI Taxonomy" id="188477"/>
    <lineage>
        <taxon>Eukaryota</taxon>
        <taxon>Metazoa</taxon>
        <taxon>Spiralia</taxon>
        <taxon>Lophotrochozoa</taxon>
        <taxon>Mollusca</taxon>
        <taxon>Gastropoda</taxon>
        <taxon>Heterobranchia</taxon>
        <taxon>Euthyneura</taxon>
        <taxon>Panpulmonata</taxon>
        <taxon>Sacoglossa</taxon>
        <taxon>Placobranchoidea</taxon>
        <taxon>Plakobranchidae</taxon>
        <taxon>Elysia</taxon>
    </lineage>
</organism>
<name>A0A3S0ZQZ6_ELYCH</name>
<evidence type="ECO:0000313" key="1">
    <source>
        <dbReference type="EMBL" id="RUS83788.1"/>
    </source>
</evidence>
<protein>
    <submittedName>
        <fullName evidence="1">Uncharacterized protein</fullName>
    </submittedName>
</protein>
<dbReference type="Proteomes" id="UP000271974">
    <property type="component" value="Unassembled WGS sequence"/>
</dbReference>
<comment type="caution">
    <text evidence="1">The sequence shown here is derived from an EMBL/GenBank/DDBJ whole genome shotgun (WGS) entry which is preliminary data.</text>
</comment>
<sequence length="120" mass="13657">PFILQGIKLINVAAVERIEQLHKPGIVCVLERGQNLMSQQLSKVVHPVPNDCRQADVEGSLCLLSTWHILQLSRQDLLVVLCMVAHQFVIIACKLIKPTVYRRHSIDVIQDLFTFFNQCL</sequence>